<dbReference type="InterPro" id="IPR036291">
    <property type="entry name" value="NAD(P)-bd_dom_sf"/>
</dbReference>
<evidence type="ECO:0000313" key="3">
    <source>
        <dbReference type="EMBL" id="GAI27421.1"/>
    </source>
</evidence>
<protein>
    <recommendedName>
        <fullName evidence="2">Gfo/Idh/MocA-like oxidoreductase N-terminal domain-containing protein</fullName>
    </recommendedName>
</protein>
<dbReference type="EMBL" id="BARV01013908">
    <property type="protein sequence ID" value="GAI27421.1"/>
    <property type="molecule type" value="Genomic_DNA"/>
</dbReference>
<dbReference type="PANTHER" id="PTHR43818:SF11">
    <property type="entry name" value="BCDNA.GH03377"/>
    <property type="match status" value="1"/>
</dbReference>
<dbReference type="InterPro" id="IPR050463">
    <property type="entry name" value="Gfo/Idh/MocA_oxidrdct_glycsds"/>
</dbReference>
<dbReference type="PANTHER" id="PTHR43818">
    <property type="entry name" value="BCDNA.GH03377"/>
    <property type="match status" value="1"/>
</dbReference>
<accession>X1NB64</accession>
<evidence type="ECO:0000259" key="2">
    <source>
        <dbReference type="Pfam" id="PF01408"/>
    </source>
</evidence>
<reference evidence="3" key="1">
    <citation type="journal article" date="2014" name="Front. Microbiol.">
        <title>High frequency of phylogenetically diverse reductive dehalogenase-homologous genes in deep subseafloor sedimentary metagenomes.</title>
        <authorList>
            <person name="Kawai M."/>
            <person name="Futagami T."/>
            <person name="Toyoda A."/>
            <person name="Takaki Y."/>
            <person name="Nishi S."/>
            <person name="Hori S."/>
            <person name="Arai W."/>
            <person name="Tsubouchi T."/>
            <person name="Morono Y."/>
            <person name="Uchiyama I."/>
            <person name="Ito T."/>
            <person name="Fujiyama A."/>
            <person name="Inagaki F."/>
            <person name="Takami H."/>
        </authorList>
    </citation>
    <scope>NUCLEOTIDE SEQUENCE</scope>
    <source>
        <strain evidence="3">Expedition CK06-06</strain>
    </source>
</reference>
<gene>
    <name evidence="3" type="ORF">S06H3_24746</name>
</gene>
<name>X1NB64_9ZZZZ</name>
<feature type="domain" description="Gfo/Idh/MocA-like oxidoreductase N-terminal" evidence="2">
    <location>
        <begin position="8"/>
        <end position="81"/>
    </location>
</feature>
<organism evidence="3">
    <name type="scientific">marine sediment metagenome</name>
    <dbReference type="NCBI Taxonomy" id="412755"/>
    <lineage>
        <taxon>unclassified sequences</taxon>
        <taxon>metagenomes</taxon>
        <taxon>ecological metagenomes</taxon>
    </lineage>
</organism>
<dbReference type="Gene3D" id="3.40.50.720">
    <property type="entry name" value="NAD(P)-binding Rossmann-like Domain"/>
    <property type="match status" value="1"/>
</dbReference>
<dbReference type="AlphaFoldDB" id="X1NB64"/>
<dbReference type="GO" id="GO:0000166">
    <property type="term" value="F:nucleotide binding"/>
    <property type="evidence" value="ECO:0007669"/>
    <property type="project" value="InterPro"/>
</dbReference>
<dbReference type="InterPro" id="IPR000683">
    <property type="entry name" value="Gfo/Idh/MocA-like_OxRdtase_N"/>
</dbReference>
<proteinExistence type="predicted"/>
<comment type="caution">
    <text evidence="3">The sequence shown here is derived from an EMBL/GenBank/DDBJ whole genome shotgun (WGS) entry which is preliminary data.</text>
</comment>
<evidence type="ECO:0000256" key="1">
    <source>
        <dbReference type="ARBA" id="ARBA00023002"/>
    </source>
</evidence>
<dbReference type="GO" id="GO:0016491">
    <property type="term" value="F:oxidoreductase activity"/>
    <property type="evidence" value="ECO:0007669"/>
    <property type="project" value="UniProtKB-KW"/>
</dbReference>
<feature type="non-terminal residue" evidence="3">
    <location>
        <position position="84"/>
    </location>
</feature>
<sequence length="84" mass="9199">MNAQRKWKVGVVGLGVLCAQGSGYARLFNTHSRTEVIAICDVDSDVLENAGKILNLKDNQSFTNYDEFINADIDIVMIGTPIPL</sequence>
<keyword evidence="1" id="KW-0560">Oxidoreductase</keyword>
<dbReference type="SUPFAM" id="SSF51735">
    <property type="entry name" value="NAD(P)-binding Rossmann-fold domains"/>
    <property type="match status" value="1"/>
</dbReference>
<dbReference type="Pfam" id="PF01408">
    <property type="entry name" value="GFO_IDH_MocA"/>
    <property type="match status" value="1"/>
</dbReference>